<dbReference type="InterPro" id="IPR006212">
    <property type="entry name" value="Furin_repeat"/>
</dbReference>
<dbReference type="OMA" id="PANADEC"/>
<dbReference type="Proteomes" id="UP000014680">
    <property type="component" value="Unassembled WGS sequence"/>
</dbReference>
<dbReference type="InterPro" id="IPR009030">
    <property type="entry name" value="Growth_fac_rcpt_cys_sf"/>
</dbReference>
<sequence length="330" mass="37039">MLMAYSKTTVLWCNYENILTCEPYSNRCPQKCSWSLLDDHIEFTNISDLYSIECEKYTSLIISMNNRSQFVLEFSSINHTYIYSEHDGKFHLFSSFILYKFDNNSKTENTLKSYCENCETCTNSICTECKIGYFLSEKTICSPCNSTCMNCSSLSKCLRCNAGYIIFGDTCRQCESPCLECYGISKGSCISCIIGYYYSGGLCPICDTSCLTCDKTKTNCTSCKNGTFLQDNKCITCDVQCFENSCDSTKGCLKCNLGYFLNSSSCFLCNEIENCLSCSQTEKKCLKCNNTVSYLSAKGECTPCNETCSTCNEDGTCNGCVQNYVPFQVK</sequence>
<reference evidence="1 2" key="1">
    <citation type="submission" date="2012-10" db="EMBL/GenBank/DDBJ databases">
        <authorList>
            <person name="Zafar N."/>
            <person name="Inman J."/>
            <person name="Hall N."/>
            <person name="Lorenzi H."/>
            <person name="Caler E."/>
        </authorList>
    </citation>
    <scope>NUCLEOTIDE SEQUENCE [LARGE SCALE GENOMIC DNA]</scope>
    <source>
        <strain evidence="1 2">IP1</strain>
    </source>
</reference>
<dbReference type="AlphaFoldDB" id="A0A0A1U9G5"/>
<dbReference type="OrthoDB" id="27404at2759"/>
<dbReference type="KEGG" id="eiv:EIN_144720"/>
<gene>
    <name evidence="1" type="ORF">EIN_144720</name>
</gene>
<dbReference type="InterPro" id="IPR053215">
    <property type="entry name" value="TKL_Ser/Thr_kinase"/>
</dbReference>
<dbReference type="Gene3D" id="2.10.220.10">
    <property type="entry name" value="Hormone Receptor, Insulin-like Growth Factor Receptor 1, Chain A, domain 2"/>
    <property type="match status" value="1"/>
</dbReference>
<dbReference type="GeneID" id="14890467"/>
<dbReference type="VEuPathDB" id="AmoebaDB:EIN_144720"/>
<evidence type="ECO:0000313" key="2">
    <source>
        <dbReference type="Proteomes" id="UP000014680"/>
    </source>
</evidence>
<dbReference type="PANTHER" id="PTHR45756">
    <property type="entry name" value="PALMITOYLTRANSFERASE"/>
    <property type="match status" value="1"/>
</dbReference>
<proteinExistence type="predicted"/>
<organism evidence="1 2">
    <name type="scientific">Entamoeba invadens IP1</name>
    <dbReference type="NCBI Taxonomy" id="370355"/>
    <lineage>
        <taxon>Eukaryota</taxon>
        <taxon>Amoebozoa</taxon>
        <taxon>Evosea</taxon>
        <taxon>Archamoebae</taxon>
        <taxon>Mastigamoebida</taxon>
        <taxon>Entamoebidae</taxon>
        <taxon>Entamoeba</taxon>
    </lineage>
</organism>
<accession>A0A0A1U9G5</accession>
<dbReference type="SUPFAM" id="SSF57184">
    <property type="entry name" value="Growth factor receptor domain"/>
    <property type="match status" value="2"/>
</dbReference>
<dbReference type="RefSeq" id="XP_004258263.1">
    <property type="nucleotide sequence ID" value="XM_004258215.1"/>
</dbReference>
<name>A0A0A1U9G5_ENTIV</name>
<dbReference type="EMBL" id="KB206469">
    <property type="protein sequence ID" value="ELP91492.1"/>
    <property type="molecule type" value="Genomic_DNA"/>
</dbReference>
<dbReference type="PANTHER" id="PTHR45756:SF1">
    <property type="entry name" value="PROTEIN KINASE DOMAIN CONTAINING PROTEIN"/>
    <property type="match status" value="1"/>
</dbReference>
<protein>
    <submittedName>
        <fullName evidence="1">Uncharacterized protein</fullName>
    </submittedName>
</protein>
<keyword evidence="2" id="KW-1185">Reference proteome</keyword>
<dbReference type="SMART" id="SM00261">
    <property type="entry name" value="FU"/>
    <property type="match status" value="3"/>
</dbReference>
<evidence type="ECO:0000313" key="1">
    <source>
        <dbReference type="EMBL" id="ELP91492.1"/>
    </source>
</evidence>